<name>A0A6C0U7N9_9GAMM</name>
<dbReference type="SMART" id="SM00965">
    <property type="entry name" value="STN"/>
    <property type="match status" value="1"/>
</dbReference>
<dbReference type="PANTHER" id="PTHR32552:SF81">
    <property type="entry name" value="TONB-DEPENDENT OUTER MEMBRANE RECEPTOR"/>
    <property type="match status" value="1"/>
</dbReference>
<dbReference type="Gene3D" id="3.55.50.30">
    <property type="match status" value="1"/>
</dbReference>
<dbReference type="InterPro" id="IPR039426">
    <property type="entry name" value="TonB-dep_rcpt-like"/>
</dbReference>
<dbReference type="PANTHER" id="PTHR32552">
    <property type="entry name" value="FERRICHROME IRON RECEPTOR-RELATED"/>
    <property type="match status" value="1"/>
</dbReference>
<sequence length="804" mass="87115">MGLLLPALAIAQELFRFDLPAGPANVALREYARQSGRQVLLPRRQLKDYRSNAVRGRYAADEALSILLAESGLEAEVDTAGTLVVKVADNTQGGEGEEMKQQDKGLLARMVNLFTAPAVAAAVATGGVTGATAQTERREGDTRPVLEEVIVTALKREQALMDAPISVSAFTGDDLERMGADNLGDFLQRAPGVAVNDTGNGSQVIYIRGLSSIFGDPPVGFYLDEIPFTTIGITGVPDVRSFDLERVEVLRGPQGTLYGASSLGGTIRILTRDPEHNEFQFKGDVSYSDTEGSSDNRGYKAAVNLPLVNDTLSLRAAVTHEEESGWIDLNDSTGAIEEEGYNDFDVTTWRGKLRFTPSERVDVIASAWNYDSDASGGNLANDNGLNDVFAVGGGRASTDAEYEIYSALVNIDLGAFTLSSSTATMDFDLFSDSVFGTTDRLNQNFTQEFRLTSNGDSRIFWVAGAIYSEVETFAEAAISLPGVNFLFTENTESENWAVYGELTYSFSDTLDGTIGVRYFEDDRRRNDTTGDVAFPELGGEYDDISPRLSLAWRPDDNTLVYGTISKGFRSGQTQPAVTVSTAALLGISVPEEVGAEEAWSFEAGMKLTRLDGRFSLESALYYIDWDDLQTVVEVVPATLGAFMTAGSSSAYGLDLALRYSLTDMLSFSIGGNWNSSTYDEDVLSADGMTLVYEEGKQINEFPKYTLSGSVDYLNPGAINGMDFIALAALEHMAERTTGFGAIRTSGDETTRLNARVGIQDENWGLYLFGENLNDEGGAVVPQANSVLALRYRPRTIGLNLKFNF</sequence>
<dbReference type="Pfam" id="PF07660">
    <property type="entry name" value="STN"/>
    <property type="match status" value="1"/>
</dbReference>
<evidence type="ECO:0000256" key="1">
    <source>
        <dbReference type="ARBA" id="ARBA00004571"/>
    </source>
</evidence>
<evidence type="ECO:0000256" key="2">
    <source>
        <dbReference type="ARBA" id="ARBA00022448"/>
    </source>
</evidence>
<evidence type="ECO:0000256" key="11">
    <source>
        <dbReference type="PROSITE-ProRule" id="PRU01360"/>
    </source>
</evidence>
<evidence type="ECO:0000313" key="15">
    <source>
        <dbReference type="Proteomes" id="UP000477680"/>
    </source>
</evidence>
<keyword evidence="6" id="KW-0408">Iron</keyword>
<evidence type="ECO:0000256" key="12">
    <source>
        <dbReference type="RuleBase" id="RU003357"/>
    </source>
</evidence>
<dbReference type="InterPro" id="IPR000531">
    <property type="entry name" value="Beta-barrel_TonB"/>
</dbReference>
<evidence type="ECO:0000256" key="4">
    <source>
        <dbReference type="ARBA" id="ARBA00022496"/>
    </source>
</evidence>
<dbReference type="PROSITE" id="PS52016">
    <property type="entry name" value="TONB_DEPENDENT_REC_3"/>
    <property type="match status" value="1"/>
</dbReference>
<dbReference type="Pfam" id="PF00593">
    <property type="entry name" value="TonB_dep_Rec_b-barrel"/>
    <property type="match status" value="1"/>
</dbReference>
<keyword evidence="15" id="KW-1185">Reference proteome</keyword>
<evidence type="ECO:0000256" key="9">
    <source>
        <dbReference type="ARBA" id="ARBA00023136"/>
    </source>
</evidence>
<dbReference type="SUPFAM" id="SSF56935">
    <property type="entry name" value="Porins"/>
    <property type="match status" value="1"/>
</dbReference>
<dbReference type="Proteomes" id="UP000477680">
    <property type="component" value="Chromosome"/>
</dbReference>
<keyword evidence="5 11" id="KW-0812">Transmembrane</keyword>
<keyword evidence="10 11" id="KW-0998">Cell outer membrane</keyword>
<organism evidence="14 15">
    <name type="scientific">Kineobactrum salinum</name>
    <dbReference type="NCBI Taxonomy" id="2708301"/>
    <lineage>
        <taxon>Bacteria</taxon>
        <taxon>Pseudomonadati</taxon>
        <taxon>Pseudomonadota</taxon>
        <taxon>Gammaproteobacteria</taxon>
        <taxon>Cellvibrionales</taxon>
        <taxon>Halieaceae</taxon>
        <taxon>Kineobactrum</taxon>
    </lineage>
</organism>
<dbReference type="EMBL" id="CP048711">
    <property type="protein sequence ID" value="QIB66997.1"/>
    <property type="molecule type" value="Genomic_DNA"/>
</dbReference>
<evidence type="ECO:0000256" key="10">
    <source>
        <dbReference type="ARBA" id="ARBA00023237"/>
    </source>
</evidence>
<evidence type="ECO:0000313" key="14">
    <source>
        <dbReference type="EMBL" id="QIB66997.1"/>
    </source>
</evidence>
<evidence type="ECO:0000256" key="3">
    <source>
        <dbReference type="ARBA" id="ARBA00022452"/>
    </source>
</evidence>
<keyword evidence="4" id="KW-0410">Iron transport</keyword>
<dbReference type="Gene3D" id="2.40.170.20">
    <property type="entry name" value="TonB-dependent receptor, beta-barrel domain"/>
    <property type="match status" value="1"/>
</dbReference>
<dbReference type="InterPro" id="IPR011662">
    <property type="entry name" value="Secretin/TonB_short_N"/>
</dbReference>
<evidence type="ECO:0000256" key="8">
    <source>
        <dbReference type="ARBA" id="ARBA00023077"/>
    </source>
</evidence>
<keyword evidence="9 11" id="KW-0472">Membrane</keyword>
<comment type="subcellular location">
    <subcellularLocation>
        <location evidence="1 11">Cell outer membrane</location>
        <topology evidence="1 11">Multi-pass membrane protein</topology>
    </subcellularLocation>
</comment>
<dbReference type="GO" id="GO:0009279">
    <property type="term" value="C:cell outer membrane"/>
    <property type="evidence" value="ECO:0007669"/>
    <property type="project" value="UniProtKB-SubCell"/>
</dbReference>
<keyword evidence="3 11" id="KW-1134">Transmembrane beta strand</keyword>
<protein>
    <submittedName>
        <fullName evidence="14">TonB-dependent receptor</fullName>
    </submittedName>
</protein>
<reference evidence="14 15" key="1">
    <citation type="submission" date="2020-02" db="EMBL/GenBank/DDBJ databases">
        <title>Genome sequencing for Kineobactrum sp. M2.</title>
        <authorList>
            <person name="Park S.-J."/>
        </authorList>
    </citation>
    <scope>NUCLEOTIDE SEQUENCE [LARGE SCALE GENOMIC DNA]</scope>
    <source>
        <strain evidence="14 15">M2</strain>
    </source>
</reference>
<dbReference type="InterPro" id="IPR036942">
    <property type="entry name" value="Beta-barrel_TonB_sf"/>
</dbReference>
<keyword evidence="7" id="KW-0406">Ion transport</keyword>
<evidence type="ECO:0000256" key="6">
    <source>
        <dbReference type="ARBA" id="ARBA00023004"/>
    </source>
</evidence>
<keyword evidence="2 11" id="KW-0813">Transport</keyword>
<evidence type="ECO:0000256" key="5">
    <source>
        <dbReference type="ARBA" id="ARBA00022692"/>
    </source>
</evidence>
<dbReference type="Pfam" id="PF07715">
    <property type="entry name" value="Plug"/>
    <property type="match status" value="1"/>
</dbReference>
<dbReference type="CDD" id="cd01347">
    <property type="entry name" value="ligand_gated_channel"/>
    <property type="match status" value="1"/>
</dbReference>
<feature type="domain" description="Secretin/TonB short N-terminal" evidence="13">
    <location>
        <begin position="37"/>
        <end position="88"/>
    </location>
</feature>
<dbReference type="AlphaFoldDB" id="A0A6C0U7N9"/>
<evidence type="ECO:0000256" key="7">
    <source>
        <dbReference type="ARBA" id="ARBA00023065"/>
    </source>
</evidence>
<dbReference type="GO" id="GO:0006826">
    <property type="term" value="P:iron ion transport"/>
    <property type="evidence" value="ECO:0007669"/>
    <property type="project" value="UniProtKB-KW"/>
</dbReference>
<evidence type="ECO:0000259" key="13">
    <source>
        <dbReference type="SMART" id="SM00965"/>
    </source>
</evidence>
<keyword evidence="14" id="KW-0675">Receptor</keyword>
<comment type="similarity">
    <text evidence="11 12">Belongs to the TonB-dependent receptor family.</text>
</comment>
<dbReference type="InterPro" id="IPR012910">
    <property type="entry name" value="Plug_dom"/>
</dbReference>
<keyword evidence="8 12" id="KW-0798">TonB box</keyword>
<dbReference type="KEGG" id="kim:G3T16_17970"/>
<accession>A0A6C0U7N9</accession>
<proteinExistence type="inferred from homology"/>
<dbReference type="RefSeq" id="WP_163496425.1">
    <property type="nucleotide sequence ID" value="NZ_CP048711.1"/>
</dbReference>
<gene>
    <name evidence="14" type="ORF">G3T16_17970</name>
</gene>